<dbReference type="EMBL" id="CP013254">
    <property type="protein sequence ID" value="ALU40822.1"/>
    <property type="molecule type" value="Genomic_DNA"/>
</dbReference>
<dbReference type="EMBL" id="BJZR01000035">
    <property type="protein sequence ID" value="GEO92235.1"/>
    <property type="molecule type" value="Genomic_DNA"/>
</dbReference>
<dbReference type="AlphaFoldDB" id="A0A0U3HT95"/>
<feature type="transmembrane region" description="Helical" evidence="1">
    <location>
        <begin position="21"/>
        <end position="43"/>
    </location>
</feature>
<reference evidence="4 6" key="2">
    <citation type="submission" date="2019-07" db="EMBL/GenBank/DDBJ databases">
        <title>Whole genome shotgun sequence of Kocuria flava NBRC 107626.</title>
        <authorList>
            <person name="Hosoyama A."/>
            <person name="Uohara A."/>
            <person name="Ohji S."/>
            <person name="Ichikawa N."/>
        </authorList>
    </citation>
    <scope>NUCLEOTIDE SEQUENCE [LARGE SCALE GENOMIC DNA]</scope>
    <source>
        <strain evidence="4 6">NBRC 107626</strain>
    </source>
</reference>
<evidence type="ECO:0000256" key="1">
    <source>
        <dbReference type="SAM" id="Phobius"/>
    </source>
</evidence>
<dbReference type="KEGG" id="kfv:AS188_14920"/>
<organism evidence="3 5">
    <name type="scientific">Kocuria flava</name>
    <dbReference type="NCBI Taxonomy" id="446860"/>
    <lineage>
        <taxon>Bacteria</taxon>
        <taxon>Bacillati</taxon>
        <taxon>Actinomycetota</taxon>
        <taxon>Actinomycetes</taxon>
        <taxon>Micrococcales</taxon>
        <taxon>Micrococcaceae</taxon>
        <taxon>Kocuria</taxon>
    </lineage>
</organism>
<dbReference type="Pfam" id="PF13400">
    <property type="entry name" value="Tad"/>
    <property type="match status" value="1"/>
</dbReference>
<evidence type="ECO:0000313" key="6">
    <source>
        <dbReference type="Proteomes" id="UP000321155"/>
    </source>
</evidence>
<dbReference type="RefSeq" id="WP_058859502.1">
    <property type="nucleotide sequence ID" value="NZ_BJZR01000035.1"/>
</dbReference>
<dbReference type="OrthoDB" id="5187898at2"/>
<accession>A0A0U3HT95</accession>
<name>A0A0U3HT95_9MICC</name>
<reference evidence="3 5" key="1">
    <citation type="submission" date="2015-11" db="EMBL/GenBank/DDBJ databases">
        <title>Complete Genome Sequence of Kocuria flava strain HO-9041.</title>
        <authorList>
            <person name="Zhou M."/>
            <person name="Dai J."/>
        </authorList>
    </citation>
    <scope>NUCLEOTIDE SEQUENCE [LARGE SCALE GENOMIC DNA]</scope>
    <source>
        <strain evidence="3 5">HO-9041</strain>
    </source>
</reference>
<keyword evidence="1" id="KW-0812">Transmembrane</keyword>
<evidence type="ECO:0000313" key="4">
    <source>
        <dbReference type="EMBL" id="GEO92235.1"/>
    </source>
</evidence>
<evidence type="ECO:0000259" key="2">
    <source>
        <dbReference type="Pfam" id="PF13400"/>
    </source>
</evidence>
<dbReference type="STRING" id="446860.AS188_14920"/>
<keyword evidence="1" id="KW-1133">Transmembrane helix</keyword>
<evidence type="ECO:0000313" key="5">
    <source>
        <dbReference type="Proteomes" id="UP000057181"/>
    </source>
</evidence>
<sequence>MRRLIDHLLDARAMHRENGERGAVSVMTAVSLVVILGFAALAIDVGMLYEERAELQSGADAAALAIAQDCAVNRADCATPTDTAQALANANAKDEAAAVAEASVDMAAQSVAVRLATGDESGVGSLSLAFARFLGQDTATVGASSGAQWGAVQKGPAQLSIAFAQCEVDAKFDDGPVVIGMQDNSNSAGCPSGTAGSAGGFGWYKLAKNDSDPACGADVSVSVVVAADTGSNLPSVCDEILAQIKSGALDNILLFPVYQNVSGTGANAEYTITAWVAFEVLGWKFTSNEEYNYPACTGSSNYCNKGIYGRFVEYVTLDDYELSTQPPSNGLAVVELTD</sequence>
<keyword evidence="6" id="KW-1185">Reference proteome</keyword>
<dbReference type="InterPro" id="IPR028087">
    <property type="entry name" value="Tad_N"/>
</dbReference>
<gene>
    <name evidence="3" type="ORF">AS188_14920</name>
    <name evidence="4" type="ORF">KFL01_15410</name>
</gene>
<dbReference type="Proteomes" id="UP000057181">
    <property type="component" value="Chromosome"/>
</dbReference>
<keyword evidence="1" id="KW-0472">Membrane</keyword>
<evidence type="ECO:0000313" key="3">
    <source>
        <dbReference type="EMBL" id="ALU40822.1"/>
    </source>
</evidence>
<proteinExistence type="predicted"/>
<protein>
    <recommendedName>
        <fullName evidence="2">Putative Flp pilus-assembly TadG-like N-terminal domain-containing protein</fullName>
    </recommendedName>
</protein>
<dbReference type="Proteomes" id="UP000321155">
    <property type="component" value="Unassembled WGS sequence"/>
</dbReference>
<feature type="domain" description="Putative Flp pilus-assembly TadG-like N-terminal" evidence="2">
    <location>
        <begin position="22"/>
        <end position="65"/>
    </location>
</feature>